<keyword evidence="2" id="KW-1185">Reference proteome</keyword>
<dbReference type="EMBL" id="HE663493">
    <property type="protein sequence ID" value="CCG09583.1"/>
    <property type="molecule type" value="Genomic_DNA"/>
</dbReference>
<name>H6SQ64_PARPM</name>
<gene>
    <name evidence="1" type="ORF">RSPPHO_02957</name>
</gene>
<evidence type="ECO:0000313" key="2">
    <source>
        <dbReference type="Proteomes" id="UP000033220"/>
    </source>
</evidence>
<organism evidence="1 2">
    <name type="scientific">Pararhodospirillum photometricum DSM 122</name>
    <dbReference type="NCBI Taxonomy" id="1150469"/>
    <lineage>
        <taxon>Bacteria</taxon>
        <taxon>Pseudomonadati</taxon>
        <taxon>Pseudomonadota</taxon>
        <taxon>Alphaproteobacteria</taxon>
        <taxon>Rhodospirillales</taxon>
        <taxon>Rhodospirillaceae</taxon>
        <taxon>Pararhodospirillum</taxon>
    </lineage>
</organism>
<accession>H6SQ64</accession>
<dbReference type="KEGG" id="rpm:RSPPHO_02957"/>
<evidence type="ECO:0000313" key="1">
    <source>
        <dbReference type="EMBL" id="CCG09583.1"/>
    </source>
</evidence>
<protein>
    <submittedName>
        <fullName evidence="1">Uncharacterized protein</fullName>
    </submittedName>
</protein>
<dbReference type="Proteomes" id="UP000033220">
    <property type="component" value="Chromosome DSM 122"/>
</dbReference>
<reference evidence="1 2" key="1">
    <citation type="submission" date="2012-02" db="EMBL/GenBank/DDBJ databases">
        <title>Shotgun genome sequence of Phaeospirillum photometricum DSM 122.</title>
        <authorList>
            <person name="Duquesne K."/>
            <person name="Sturgis J."/>
        </authorList>
    </citation>
    <scope>NUCLEOTIDE SEQUENCE [LARGE SCALE GENOMIC DNA]</scope>
    <source>
        <strain evidence="2">DSM122</strain>
    </source>
</reference>
<proteinExistence type="predicted"/>
<dbReference type="AlphaFoldDB" id="H6SQ64"/>
<dbReference type="HOGENOM" id="CLU_3047469_0_0_5"/>
<sequence>MGMAMVCVRDVRVAMGQGGVGVRVTVGESLIPRRVLMPMVAIRVVGVVVGVDVG</sequence>